<keyword evidence="2" id="KW-0472">Membrane</keyword>
<protein>
    <submittedName>
        <fullName evidence="3">Uncharacterized protein</fullName>
    </submittedName>
</protein>
<comment type="caution">
    <text evidence="3">The sequence shown here is derived from an EMBL/GenBank/DDBJ whole genome shotgun (WGS) entry which is preliminary data.</text>
</comment>
<keyword evidence="4" id="KW-1185">Reference proteome</keyword>
<evidence type="ECO:0000313" key="3">
    <source>
        <dbReference type="EMBL" id="KAF7504575.1"/>
    </source>
</evidence>
<feature type="transmembrane region" description="Helical" evidence="2">
    <location>
        <begin position="97"/>
        <end position="119"/>
    </location>
</feature>
<reference evidence="3" key="1">
    <citation type="submission" date="2020-02" db="EMBL/GenBank/DDBJ databases">
        <authorList>
            <person name="Palmer J.M."/>
        </authorList>
    </citation>
    <scope>NUCLEOTIDE SEQUENCE</scope>
    <source>
        <strain evidence="3">EPUS1.4</strain>
        <tissue evidence="3">Thallus</tissue>
    </source>
</reference>
<sequence length="331" mass="36233">MAASFLRPSTFDTEDDDYVRSRFSNYGRPIQLAALRLLDVRQLRTINQLIQHGSDKRVMSYKEGQTSAVGMVAVASAIVSQLSSTTLQIPALSNMNWTASAFIIAALLFSILATMLACLQRQILGALSEPKGVRMWLSDGSANCLHSKNGGRSSSRGRSGEIGGLQTSIASLLLLRLPNAFLLSGVMCFLTGFGLFLGFAWRQDLDNTPSRDSNRAVMIMYIVVGCFTFFATGALVKWKMSEVDQVEKVVGKDIEEGDEAEEAESSCGQDEDNESEGEGDAWLGKKKNNGTCSQKEASHHVRIAEALEDAARAHRRLAKLMRNDNQEHEDG</sequence>
<proteinExistence type="predicted"/>
<keyword evidence="2" id="KW-0812">Transmembrane</keyword>
<dbReference type="Proteomes" id="UP000606974">
    <property type="component" value="Unassembled WGS sequence"/>
</dbReference>
<feature type="compositionally biased region" description="Acidic residues" evidence="1">
    <location>
        <begin position="255"/>
        <end position="279"/>
    </location>
</feature>
<name>A0A8H7AG57_9EURO</name>
<feature type="transmembrane region" description="Helical" evidence="2">
    <location>
        <begin position="216"/>
        <end position="236"/>
    </location>
</feature>
<organism evidence="3 4">
    <name type="scientific">Endocarpon pusillum</name>
    <dbReference type="NCBI Taxonomy" id="364733"/>
    <lineage>
        <taxon>Eukaryota</taxon>
        <taxon>Fungi</taxon>
        <taxon>Dikarya</taxon>
        <taxon>Ascomycota</taxon>
        <taxon>Pezizomycotina</taxon>
        <taxon>Eurotiomycetes</taxon>
        <taxon>Chaetothyriomycetidae</taxon>
        <taxon>Verrucariales</taxon>
        <taxon>Verrucariaceae</taxon>
        <taxon>Endocarpon</taxon>
    </lineage>
</organism>
<feature type="transmembrane region" description="Helical" evidence="2">
    <location>
        <begin position="180"/>
        <end position="201"/>
    </location>
</feature>
<gene>
    <name evidence="3" type="ORF">GJ744_002070</name>
</gene>
<dbReference type="EMBL" id="JAACFV010000133">
    <property type="protein sequence ID" value="KAF7504575.1"/>
    <property type="molecule type" value="Genomic_DNA"/>
</dbReference>
<evidence type="ECO:0000256" key="1">
    <source>
        <dbReference type="SAM" id="MobiDB-lite"/>
    </source>
</evidence>
<accession>A0A8H7AG57</accession>
<keyword evidence="2" id="KW-1133">Transmembrane helix</keyword>
<feature type="region of interest" description="Disordered" evidence="1">
    <location>
        <begin position="252"/>
        <end position="298"/>
    </location>
</feature>
<evidence type="ECO:0000256" key="2">
    <source>
        <dbReference type="SAM" id="Phobius"/>
    </source>
</evidence>
<dbReference type="OrthoDB" id="4941332at2759"/>
<dbReference type="AlphaFoldDB" id="A0A8H7AG57"/>
<evidence type="ECO:0000313" key="4">
    <source>
        <dbReference type="Proteomes" id="UP000606974"/>
    </source>
</evidence>